<dbReference type="GO" id="GO:0005634">
    <property type="term" value="C:nucleus"/>
    <property type="evidence" value="ECO:0007669"/>
    <property type="project" value="UniProtKB-SubCell"/>
</dbReference>
<dbReference type="PANTHER" id="PTHR28242">
    <property type="entry name" value="PHOSPHORELAY INTERMEDIATE PROTEIN YPD1"/>
    <property type="match status" value="1"/>
</dbReference>
<evidence type="ECO:0000259" key="4">
    <source>
        <dbReference type="PROSITE" id="PS50894"/>
    </source>
</evidence>
<dbReference type="GO" id="GO:0043424">
    <property type="term" value="F:protein histidine kinase binding"/>
    <property type="evidence" value="ECO:0007669"/>
    <property type="project" value="UniProtKB-UniRule"/>
</dbReference>
<accession>A0AAW1REJ8</accession>
<dbReference type="GO" id="GO:0000160">
    <property type="term" value="P:phosphorelay signal transduction system"/>
    <property type="evidence" value="ECO:0007669"/>
    <property type="project" value="UniProtKB-UniRule"/>
</dbReference>
<evidence type="ECO:0000256" key="3">
    <source>
        <dbReference type="RuleBase" id="RU369004"/>
    </source>
</evidence>
<dbReference type="InterPro" id="IPR008207">
    <property type="entry name" value="Sig_transdc_His_kin_Hpt_dom"/>
</dbReference>
<sequence length="119" mass="13045">MQLQDASNPDFVAEVVELYFEDSAGKVDKLEAKLAAPAPDFNEVDQLVHQFKGSSASFGAQAIAALCVQLRDGCMRGDKAQCQALLQQVKQNYGLLKEKLEVFMRLEAQRKQLQAAGGQ</sequence>
<gene>
    <name evidence="5" type="ORF">WJX81_007693</name>
</gene>
<protein>
    <recommendedName>
        <fullName evidence="3">Histidine-containing phosphotransfer protein</fullName>
    </recommendedName>
</protein>
<evidence type="ECO:0000256" key="1">
    <source>
        <dbReference type="ARBA" id="ARBA00022864"/>
    </source>
</evidence>
<dbReference type="InterPro" id="IPR036641">
    <property type="entry name" value="HPT_dom_sf"/>
</dbReference>
<keyword evidence="6" id="KW-1185">Reference proteome</keyword>
<dbReference type="CDD" id="cd00088">
    <property type="entry name" value="HPT"/>
    <property type="match status" value="1"/>
</dbReference>
<comment type="domain">
    <text evidence="3">Histidine-containing phosphotransfer domain (HPt) contains an active histidine that mediates the phosphotransfer.</text>
</comment>
<dbReference type="Proteomes" id="UP001445335">
    <property type="component" value="Unassembled WGS sequence"/>
</dbReference>
<dbReference type="GO" id="GO:0009927">
    <property type="term" value="F:histidine phosphotransfer kinase activity"/>
    <property type="evidence" value="ECO:0007669"/>
    <property type="project" value="UniProtKB-UniRule"/>
</dbReference>
<dbReference type="EMBL" id="JALJOU010000043">
    <property type="protein sequence ID" value="KAK9832003.1"/>
    <property type="molecule type" value="Genomic_DNA"/>
</dbReference>
<dbReference type="Gene3D" id="1.20.120.160">
    <property type="entry name" value="HPT domain"/>
    <property type="match status" value="1"/>
</dbReference>
<reference evidence="5 6" key="1">
    <citation type="journal article" date="2024" name="Nat. Commun.">
        <title>Phylogenomics reveals the evolutionary origins of lichenization in chlorophyte algae.</title>
        <authorList>
            <person name="Puginier C."/>
            <person name="Libourel C."/>
            <person name="Otte J."/>
            <person name="Skaloud P."/>
            <person name="Haon M."/>
            <person name="Grisel S."/>
            <person name="Petersen M."/>
            <person name="Berrin J.G."/>
            <person name="Delaux P.M."/>
            <person name="Dal Grande F."/>
            <person name="Keller J."/>
        </authorList>
    </citation>
    <scope>NUCLEOTIDE SEQUENCE [LARGE SCALE GENOMIC DNA]</scope>
    <source>
        <strain evidence="5 6">SAG 245.80</strain>
    </source>
</reference>
<comment type="subcellular location">
    <subcellularLocation>
        <location evidence="3">Cytoplasm</location>
        <location evidence="3">Cytosol</location>
    </subcellularLocation>
    <subcellularLocation>
        <location evidence="3">Nucleus</location>
    </subcellularLocation>
</comment>
<keyword evidence="1 3" id="KW-0932">Cytokinin signaling pathway</keyword>
<dbReference type="PANTHER" id="PTHR28242:SF52">
    <property type="entry name" value="PHOSPHORELAY INTERMEDIATE PROTEIN YPD1"/>
    <property type="match status" value="1"/>
</dbReference>
<keyword evidence="3" id="KW-0902">Two-component regulatory system</keyword>
<dbReference type="PROSITE" id="PS50894">
    <property type="entry name" value="HPT"/>
    <property type="match status" value="1"/>
</dbReference>
<feature type="modified residue" description="Phosphohistidine" evidence="2">
    <location>
        <position position="49"/>
    </location>
</feature>
<keyword evidence="2" id="KW-0597">Phosphoprotein</keyword>
<dbReference type="InterPro" id="IPR045871">
    <property type="entry name" value="AHP1-5/YPD1"/>
</dbReference>
<proteinExistence type="predicted"/>
<organism evidence="5 6">
    <name type="scientific">Elliptochloris bilobata</name>
    <dbReference type="NCBI Taxonomy" id="381761"/>
    <lineage>
        <taxon>Eukaryota</taxon>
        <taxon>Viridiplantae</taxon>
        <taxon>Chlorophyta</taxon>
        <taxon>core chlorophytes</taxon>
        <taxon>Trebouxiophyceae</taxon>
        <taxon>Trebouxiophyceae incertae sedis</taxon>
        <taxon>Elliptochloris clade</taxon>
        <taxon>Elliptochloris</taxon>
    </lineage>
</organism>
<dbReference type="SUPFAM" id="SSF47226">
    <property type="entry name" value="Histidine-containing phosphotransfer domain, HPT domain"/>
    <property type="match status" value="1"/>
</dbReference>
<dbReference type="GO" id="GO:0005829">
    <property type="term" value="C:cytosol"/>
    <property type="evidence" value="ECO:0007669"/>
    <property type="project" value="UniProtKB-SubCell"/>
</dbReference>
<dbReference type="AlphaFoldDB" id="A0AAW1REJ8"/>
<evidence type="ECO:0000313" key="6">
    <source>
        <dbReference type="Proteomes" id="UP001445335"/>
    </source>
</evidence>
<feature type="domain" description="HPt" evidence="4">
    <location>
        <begin position="8"/>
        <end position="103"/>
    </location>
</feature>
<name>A0AAW1REJ8_9CHLO</name>
<comment type="caution">
    <text evidence="5">The sequence shown here is derived from an EMBL/GenBank/DDBJ whole genome shotgun (WGS) entry which is preliminary data.</text>
</comment>
<comment type="function">
    <text evidence="3">Functions as a two-component phosphorelay mediators between cytokinin sensor histidine kinases and response regulators (B-type ARRs). Plays an important role in propagating cytokinin signal transduction.</text>
</comment>
<evidence type="ECO:0000256" key="2">
    <source>
        <dbReference type="PROSITE-ProRule" id="PRU00110"/>
    </source>
</evidence>
<dbReference type="Pfam" id="PF01627">
    <property type="entry name" value="Hpt"/>
    <property type="match status" value="1"/>
</dbReference>
<evidence type="ECO:0000313" key="5">
    <source>
        <dbReference type="EMBL" id="KAK9832003.1"/>
    </source>
</evidence>
<dbReference type="GO" id="GO:0009736">
    <property type="term" value="P:cytokinin-activated signaling pathway"/>
    <property type="evidence" value="ECO:0007669"/>
    <property type="project" value="UniProtKB-KW"/>
</dbReference>